<dbReference type="PANTHER" id="PTHR31263:SF0">
    <property type="entry name" value="CELLULASE FAMILY PROTEIN (AFU_ORTHOLOGUE AFUA_5G14560)"/>
    <property type="match status" value="1"/>
</dbReference>
<dbReference type="STRING" id="3988.B9RM53"/>
<gene>
    <name evidence="1" type="ORF">RCOM_1077730</name>
</gene>
<dbReference type="InParanoid" id="B9RM53"/>
<accession>B9RM53</accession>
<evidence type="ECO:0000313" key="2">
    <source>
        <dbReference type="Proteomes" id="UP000008311"/>
    </source>
</evidence>
<dbReference type="EMBL" id="EQ973789">
    <property type="protein sequence ID" value="EEF47376.1"/>
    <property type="molecule type" value="Genomic_DNA"/>
</dbReference>
<dbReference type="SUPFAM" id="SSF51445">
    <property type="entry name" value="(Trans)glycosidases"/>
    <property type="match status" value="1"/>
</dbReference>
<dbReference type="Gene3D" id="3.20.20.80">
    <property type="entry name" value="Glycosidases"/>
    <property type="match status" value="1"/>
</dbReference>
<dbReference type="InterPro" id="IPR017853">
    <property type="entry name" value="GH"/>
</dbReference>
<keyword evidence="2" id="KW-1185">Reference proteome</keyword>
<dbReference type="AlphaFoldDB" id="B9RM53"/>
<organism evidence="1 2">
    <name type="scientific">Ricinus communis</name>
    <name type="common">Castor bean</name>
    <dbReference type="NCBI Taxonomy" id="3988"/>
    <lineage>
        <taxon>Eukaryota</taxon>
        <taxon>Viridiplantae</taxon>
        <taxon>Streptophyta</taxon>
        <taxon>Embryophyta</taxon>
        <taxon>Tracheophyta</taxon>
        <taxon>Spermatophyta</taxon>
        <taxon>Magnoliopsida</taxon>
        <taxon>eudicotyledons</taxon>
        <taxon>Gunneridae</taxon>
        <taxon>Pentapetalae</taxon>
        <taxon>rosids</taxon>
        <taxon>fabids</taxon>
        <taxon>Malpighiales</taxon>
        <taxon>Euphorbiaceae</taxon>
        <taxon>Acalyphoideae</taxon>
        <taxon>Acalypheae</taxon>
        <taxon>Ricinus</taxon>
    </lineage>
</organism>
<proteinExistence type="predicted"/>
<evidence type="ECO:0000313" key="1">
    <source>
        <dbReference type="EMBL" id="EEF47376.1"/>
    </source>
</evidence>
<dbReference type="PANTHER" id="PTHR31263">
    <property type="entry name" value="CELLULASE FAMILY PROTEIN (AFU_ORTHOLOGUE AFUA_5G14560)"/>
    <property type="match status" value="1"/>
</dbReference>
<sequence length="263" mass="29735">MNITSVVSVLHGQHITRYANRTVLESLNSLNLTDAKAGIAKYCPSTLGMTLVQAFEAVVNEFRGTECLATVANRFKGKSQVIAISTRNGLCGPHENEDDCIYTSMKQEQQFTRQIQIQVPMFVGEIGLDQRGLSQTEEHYYSCVLAYLADFDMDWAWWTWPGSYYYLHTSELKSERTMALICKPILSTDCSSQLSLWSEIDHLHLAAAVGEKGEPLCLQKESPYTSKILTSKCIFTQEDPACRKDPQKDPTSQWFKLVRTNIQ</sequence>
<protein>
    <submittedName>
        <fullName evidence="1">Uncharacterized protein</fullName>
    </submittedName>
</protein>
<reference evidence="2" key="1">
    <citation type="journal article" date="2010" name="Nat. Biotechnol.">
        <title>Draft genome sequence of the oilseed species Ricinus communis.</title>
        <authorList>
            <person name="Chan A.P."/>
            <person name="Crabtree J."/>
            <person name="Zhao Q."/>
            <person name="Lorenzi H."/>
            <person name="Orvis J."/>
            <person name="Puiu D."/>
            <person name="Melake-Berhan A."/>
            <person name="Jones K.M."/>
            <person name="Redman J."/>
            <person name="Chen G."/>
            <person name="Cahoon E.B."/>
            <person name="Gedil M."/>
            <person name="Stanke M."/>
            <person name="Haas B.J."/>
            <person name="Wortman J.R."/>
            <person name="Fraser-Liggett C.M."/>
            <person name="Ravel J."/>
            <person name="Rabinowicz P.D."/>
        </authorList>
    </citation>
    <scope>NUCLEOTIDE SEQUENCE [LARGE SCALE GENOMIC DNA]</scope>
    <source>
        <strain evidence="2">cv. Hale</strain>
    </source>
</reference>
<name>B9RM53_RICCO</name>
<dbReference type="Proteomes" id="UP000008311">
    <property type="component" value="Unassembled WGS sequence"/>
</dbReference>